<keyword evidence="2" id="KW-1185">Reference proteome</keyword>
<sequence>MIAKVFGPFCGPFSHQSKEVRSMTIQSIGTGSAVLYITAADLKERGLTPAQLTLEEALELTRGAFARSGMPLEGPIEIEAYPEACGVLVFARVAPPSRQWFSFSGFEELLSAVRALPALCQDSALAWLDGRFWLSLPGGERGMAACLSEFGRTEDALTHPDARLAEHGRSILEQDAPAVLLRHFPS</sequence>
<proteinExistence type="predicted"/>
<accession>A6NWD1</accession>
<dbReference type="Proteomes" id="UP000003639">
    <property type="component" value="Unassembled WGS sequence"/>
</dbReference>
<evidence type="ECO:0000313" key="2">
    <source>
        <dbReference type="Proteomes" id="UP000003639"/>
    </source>
</evidence>
<dbReference type="AlphaFoldDB" id="A6NWD1"/>
<evidence type="ECO:0008006" key="3">
    <source>
        <dbReference type="Google" id="ProtNLM"/>
    </source>
</evidence>
<gene>
    <name evidence="1" type="ORF">BACCAP_02525</name>
</gene>
<dbReference type="eggNOG" id="ENOG50327F8">
    <property type="taxonomic scope" value="Bacteria"/>
</dbReference>
<reference evidence="1 2" key="2">
    <citation type="submission" date="2007-06" db="EMBL/GenBank/DDBJ databases">
        <title>Draft genome sequence of Pseudoflavonifractor capillosus ATCC 29799.</title>
        <authorList>
            <person name="Sudarsanam P."/>
            <person name="Ley R."/>
            <person name="Guruge J."/>
            <person name="Turnbaugh P.J."/>
            <person name="Mahowald M."/>
            <person name="Liep D."/>
            <person name="Gordon J."/>
        </authorList>
    </citation>
    <scope>NUCLEOTIDE SEQUENCE [LARGE SCALE GENOMIC DNA]</scope>
    <source>
        <strain evidence="1 2">ATCC 29799</strain>
    </source>
</reference>
<evidence type="ECO:0000313" key="1">
    <source>
        <dbReference type="EMBL" id="EDM99788.1"/>
    </source>
</evidence>
<dbReference type="EMBL" id="AAXG02000015">
    <property type="protein sequence ID" value="EDM99788.1"/>
    <property type="molecule type" value="Genomic_DNA"/>
</dbReference>
<comment type="caution">
    <text evidence="1">The sequence shown here is derived from an EMBL/GenBank/DDBJ whole genome shotgun (WGS) entry which is preliminary data.</text>
</comment>
<protein>
    <recommendedName>
        <fullName evidence="3">Adaptor protein</fullName>
    </recommendedName>
</protein>
<organism evidence="1 2">
    <name type="scientific">Pseudoflavonifractor capillosus ATCC 29799</name>
    <dbReference type="NCBI Taxonomy" id="411467"/>
    <lineage>
        <taxon>Bacteria</taxon>
        <taxon>Bacillati</taxon>
        <taxon>Bacillota</taxon>
        <taxon>Clostridia</taxon>
        <taxon>Eubacteriales</taxon>
        <taxon>Oscillospiraceae</taxon>
        <taxon>Pseudoflavonifractor</taxon>
    </lineage>
</organism>
<name>A6NWD1_9FIRM</name>
<dbReference type="STRING" id="411467.BACCAP_02525"/>
<reference evidence="1 2" key="1">
    <citation type="submission" date="2007-04" db="EMBL/GenBank/DDBJ databases">
        <authorList>
            <person name="Fulton L."/>
            <person name="Clifton S."/>
            <person name="Fulton B."/>
            <person name="Xu J."/>
            <person name="Minx P."/>
            <person name="Pepin K.H."/>
            <person name="Johnson M."/>
            <person name="Thiruvilangam P."/>
            <person name="Bhonagiri V."/>
            <person name="Nash W.E."/>
            <person name="Mardis E.R."/>
            <person name="Wilson R.K."/>
        </authorList>
    </citation>
    <scope>NUCLEOTIDE SEQUENCE [LARGE SCALE GENOMIC DNA]</scope>
    <source>
        <strain evidence="1 2">ATCC 29799</strain>
    </source>
</reference>